<evidence type="ECO:0000256" key="4">
    <source>
        <dbReference type="ARBA" id="ARBA00046874"/>
    </source>
</evidence>
<accession>A0A2T1D9Y0</accession>
<dbReference type="OrthoDB" id="9790810at2"/>
<evidence type="ECO:0000256" key="3">
    <source>
        <dbReference type="ARBA" id="ARBA00023306"/>
    </source>
</evidence>
<dbReference type="GO" id="GO:1901891">
    <property type="term" value="P:regulation of cell septum assembly"/>
    <property type="evidence" value="ECO:0007669"/>
    <property type="project" value="InterPro"/>
</dbReference>
<keyword evidence="8" id="KW-1185">Reference proteome</keyword>
<dbReference type="HAMAP" id="MF_00267">
    <property type="entry name" value="MinC"/>
    <property type="match status" value="1"/>
</dbReference>
<dbReference type="NCBIfam" id="TIGR01222">
    <property type="entry name" value="minC"/>
    <property type="match status" value="1"/>
</dbReference>
<dbReference type="EMBL" id="PVWG01000029">
    <property type="protein sequence ID" value="PSB17340.1"/>
    <property type="molecule type" value="Genomic_DNA"/>
</dbReference>
<protein>
    <recommendedName>
        <fullName evidence="5">Probable septum site-determining protein MinC</fullName>
    </recommendedName>
</protein>
<dbReference type="Gene3D" id="2.160.20.70">
    <property type="match status" value="1"/>
</dbReference>
<name>A0A2T1D9Y0_9CYAN</name>
<dbReference type="GO" id="GO:0000917">
    <property type="term" value="P:division septum assembly"/>
    <property type="evidence" value="ECO:0007669"/>
    <property type="project" value="UniProtKB-KW"/>
</dbReference>
<evidence type="ECO:0000313" key="8">
    <source>
        <dbReference type="Proteomes" id="UP000238634"/>
    </source>
</evidence>
<comment type="subunit">
    <text evidence="4 5">Interacts with MinD and FtsZ.</text>
</comment>
<organism evidence="7 8">
    <name type="scientific">Phormidesmis priestleyi ULC007</name>
    <dbReference type="NCBI Taxonomy" id="1920490"/>
    <lineage>
        <taxon>Bacteria</taxon>
        <taxon>Bacillati</taxon>
        <taxon>Cyanobacteriota</taxon>
        <taxon>Cyanophyceae</taxon>
        <taxon>Leptolyngbyales</taxon>
        <taxon>Leptolyngbyaceae</taxon>
        <taxon>Phormidesmis</taxon>
    </lineage>
</organism>
<evidence type="ECO:0000256" key="5">
    <source>
        <dbReference type="HAMAP-Rule" id="MF_00267"/>
    </source>
</evidence>
<evidence type="ECO:0000313" key="7">
    <source>
        <dbReference type="EMBL" id="PSB17340.1"/>
    </source>
</evidence>
<evidence type="ECO:0000256" key="2">
    <source>
        <dbReference type="ARBA" id="ARBA00023210"/>
    </source>
</evidence>
<dbReference type="Pfam" id="PF03775">
    <property type="entry name" value="MinC_C"/>
    <property type="match status" value="1"/>
</dbReference>
<dbReference type="AlphaFoldDB" id="A0A2T1D9Y0"/>
<dbReference type="InterPro" id="IPR005526">
    <property type="entry name" value="Septum_form_inhib_MinC_C"/>
</dbReference>
<evidence type="ECO:0000259" key="6">
    <source>
        <dbReference type="Pfam" id="PF03775"/>
    </source>
</evidence>
<feature type="domain" description="Septum formation inhibitor MinC C-terminal" evidence="6">
    <location>
        <begin position="155"/>
        <end position="252"/>
    </location>
</feature>
<evidence type="ECO:0000256" key="1">
    <source>
        <dbReference type="ARBA" id="ARBA00022618"/>
    </source>
</evidence>
<comment type="function">
    <text evidence="5">Cell division inhibitor that blocks the formation of polar Z ring septums. Rapidly oscillates between the poles of the cell to destabilize FtsZ filaments that have formed before they mature into polar Z rings. Prevents FtsZ polymerization.</text>
</comment>
<dbReference type="Proteomes" id="UP000238634">
    <property type="component" value="Unassembled WGS sequence"/>
</dbReference>
<comment type="similarity">
    <text evidence="5">Belongs to the MinC family.</text>
</comment>
<sequence>MTSETSSTPPSTPPVEVNPPIQVRLKSEGGRLVLTLPPESEATDANASLALSWGEIWQQFKQQLDAKERFWQPATSVDLVVNDRLLDNRQLQAIGDALTEAQLQLKRVFTSRRQTAVAAATAGYSIEQQSPAPVTPLNQAQTEAGQAMDEPLYLQMTLRSGTEIRHSGTVVVLGDLNPGSSVIAEGDILVWGRLRGVAHAGCKGNARCLIMALQLEPTQIRIADVVARAPETPPAQYHPEVAYVAPQGNIRIARASDFVRQPAPEKTG</sequence>
<dbReference type="SUPFAM" id="SSF63848">
    <property type="entry name" value="Cell-division inhibitor MinC, C-terminal domain"/>
    <property type="match status" value="1"/>
</dbReference>
<proteinExistence type="inferred from homology"/>
<dbReference type="InterPro" id="IPR036145">
    <property type="entry name" value="MinC_C_sf"/>
</dbReference>
<dbReference type="PANTHER" id="PTHR34108">
    <property type="entry name" value="SEPTUM SITE-DETERMINING PROTEIN MINC"/>
    <property type="match status" value="1"/>
</dbReference>
<keyword evidence="1 5" id="KW-0132">Cell division</keyword>
<reference evidence="7 8" key="2">
    <citation type="submission" date="2018-03" db="EMBL/GenBank/DDBJ databases">
        <title>The ancient ancestry and fast evolution of plastids.</title>
        <authorList>
            <person name="Moore K.R."/>
            <person name="Magnabosco C."/>
            <person name="Momper L."/>
            <person name="Gold D.A."/>
            <person name="Bosak T."/>
            <person name="Fournier G.P."/>
        </authorList>
    </citation>
    <scope>NUCLEOTIDE SEQUENCE [LARGE SCALE GENOMIC DNA]</scope>
    <source>
        <strain evidence="7 8">ULC007</strain>
    </source>
</reference>
<dbReference type="STRING" id="1920490.GCA_001895925_01848"/>
<dbReference type="InterPro" id="IPR013033">
    <property type="entry name" value="MinC"/>
</dbReference>
<dbReference type="InterPro" id="IPR016098">
    <property type="entry name" value="CAP/MinC_C"/>
</dbReference>
<reference evidence="7 8" key="1">
    <citation type="submission" date="2018-02" db="EMBL/GenBank/DDBJ databases">
        <authorList>
            <person name="Cohen D.B."/>
            <person name="Kent A.D."/>
        </authorList>
    </citation>
    <scope>NUCLEOTIDE SEQUENCE [LARGE SCALE GENOMIC DNA]</scope>
    <source>
        <strain evidence="7 8">ULC007</strain>
    </source>
</reference>
<dbReference type="NCBIfam" id="NF001778">
    <property type="entry name" value="PRK00513.2-4"/>
    <property type="match status" value="1"/>
</dbReference>
<comment type="caution">
    <text evidence="7">The sequence shown here is derived from an EMBL/GenBank/DDBJ whole genome shotgun (WGS) entry which is preliminary data.</text>
</comment>
<keyword evidence="3 5" id="KW-0131">Cell cycle</keyword>
<keyword evidence="2 5" id="KW-0717">Septation</keyword>
<dbReference type="PANTHER" id="PTHR34108:SF1">
    <property type="entry name" value="SEPTUM SITE-DETERMINING PROTEIN MINC"/>
    <property type="match status" value="1"/>
</dbReference>
<dbReference type="GO" id="GO:0000902">
    <property type="term" value="P:cell morphogenesis"/>
    <property type="evidence" value="ECO:0007669"/>
    <property type="project" value="InterPro"/>
</dbReference>
<gene>
    <name evidence="5" type="primary">minC</name>
    <name evidence="7" type="ORF">C7B65_18860</name>
</gene>